<gene>
    <name evidence="1" type="ORF">PHYPSEUDO_011306</name>
</gene>
<accession>A0A8T1W6B1</accession>
<dbReference type="OrthoDB" id="149732at2759"/>
<organism evidence="1 2">
    <name type="scientific">Phytophthora pseudosyringae</name>
    <dbReference type="NCBI Taxonomy" id="221518"/>
    <lineage>
        <taxon>Eukaryota</taxon>
        <taxon>Sar</taxon>
        <taxon>Stramenopiles</taxon>
        <taxon>Oomycota</taxon>
        <taxon>Peronosporomycetes</taxon>
        <taxon>Peronosporales</taxon>
        <taxon>Peronosporaceae</taxon>
        <taxon>Phytophthora</taxon>
    </lineage>
</organism>
<dbReference type="Proteomes" id="UP000694044">
    <property type="component" value="Unassembled WGS sequence"/>
</dbReference>
<sequence length="132" mass="15071">MDGFRQTLLGRALADALQDLEKERGGADGGPEVDGDLLFLLFDEAVQSELRDRRCKEGEGRPRTFTHESLELKGQVTAFNRFMGDWSVLVRTKPQDIRLNHGVADLHLPMLSHEQEEEEQEVAMRLKLRKRA</sequence>
<reference evidence="1" key="1">
    <citation type="submission" date="2021-02" db="EMBL/GenBank/DDBJ databases">
        <authorList>
            <person name="Palmer J.M."/>
        </authorList>
    </citation>
    <scope>NUCLEOTIDE SEQUENCE</scope>
    <source>
        <strain evidence="1">SCRP734</strain>
    </source>
</reference>
<name>A0A8T1W6B1_9STRA</name>
<dbReference type="AlphaFoldDB" id="A0A8T1W6B1"/>
<proteinExistence type="predicted"/>
<comment type="caution">
    <text evidence="1">The sequence shown here is derived from an EMBL/GenBank/DDBJ whole genome shotgun (WGS) entry which is preliminary data.</text>
</comment>
<evidence type="ECO:0000313" key="2">
    <source>
        <dbReference type="Proteomes" id="UP000694044"/>
    </source>
</evidence>
<keyword evidence="2" id="KW-1185">Reference proteome</keyword>
<dbReference type="EMBL" id="JAGDFM010000050">
    <property type="protein sequence ID" value="KAG7389037.1"/>
    <property type="molecule type" value="Genomic_DNA"/>
</dbReference>
<protein>
    <submittedName>
        <fullName evidence="1">Uncharacterized protein</fullName>
    </submittedName>
</protein>
<evidence type="ECO:0000313" key="1">
    <source>
        <dbReference type="EMBL" id="KAG7389037.1"/>
    </source>
</evidence>